<keyword evidence="1" id="KW-0548">Nucleotidyltransferase</keyword>
<protein>
    <submittedName>
        <fullName evidence="1">Acylneuraminate cytidylyltransferase family protein</fullName>
    </submittedName>
</protein>
<name>A0A9D9G5T6_PROMR</name>
<dbReference type="PANTHER" id="PTHR21485">
    <property type="entry name" value="HAD SUPERFAMILY MEMBERS CMAS AND KDSC"/>
    <property type="match status" value="1"/>
</dbReference>
<proteinExistence type="predicted"/>
<organism evidence="1 2">
    <name type="scientific">Prochlorococcus marinus CUG1433</name>
    <dbReference type="NCBI Taxonomy" id="2774506"/>
    <lineage>
        <taxon>Bacteria</taxon>
        <taxon>Bacillati</taxon>
        <taxon>Cyanobacteriota</taxon>
        <taxon>Cyanophyceae</taxon>
        <taxon>Synechococcales</taxon>
        <taxon>Prochlorococcaceae</taxon>
        <taxon>Prochlorococcus</taxon>
    </lineage>
</organism>
<dbReference type="GO" id="GO:0008781">
    <property type="term" value="F:N-acylneuraminate cytidylyltransferase activity"/>
    <property type="evidence" value="ECO:0007669"/>
    <property type="project" value="TreeGrafter"/>
</dbReference>
<dbReference type="CDD" id="cd02513">
    <property type="entry name" value="CMP-NeuAc_Synthase"/>
    <property type="match status" value="1"/>
</dbReference>
<dbReference type="AlphaFoldDB" id="A0A9D9G5T6"/>
<sequence length="222" mass="25635">MKEGKYTAIIAVRDGSKRVPRKNIKKFADSSLLQIKIEHAMKAKGIDEIVVSSDSDEMISLANEMKVKTIKRPAKFCSDSVPMKNVYKHLAESVQCDHIVYLHVTSPLLEISTLNSCISKYKELDNSYSSLATVEHLMKYIWFKNKAINYDPKNHPRSQDLEKYYCLNFAVNIISRGQMINTKSILGNKFYPYFLNEIESIDVDNQIQFDMAEYVYKKIKLN</sequence>
<dbReference type="PANTHER" id="PTHR21485:SF6">
    <property type="entry name" value="N-ACYLNEURAMINATE CYTIDYLYLTRANSFERASE-RELATED"/>
    <property type="match status" value="1"/>
</dbReference>
<dbReference type="Proteomes" id="UP000668060">
    <property type="component" value="Unassembled WGS sequence"/>
</dbReference>
<accession>A0A9D9G5T6</accession>
<dbReference type="InterPro" id="IPR003329">
    <property type="entry name" value="Cytidylyl_trans"/>
</dbReference>
<dbReference type="InterPro" id="IPR050793">
    <property type="entry name" value="CMP-NeuNAc_synthase"/>
</dbReference>
<evidence type="ECO:0000313" key="1">
    <source>
        <dbReference type="EMBL" id="MBO6971824.1"/>
    </source>
</evidence>
<evidence type="ECO:0000313" key="2">
    <source>
        <dbReference type="Proteomes" id="UP000668060"/>
    </source>
</evidence>
<dbReference type="EMBL" id="JAEPLN010000001">
    <property type="protein sequence ID" value="MBO6971824.1"/>
    <property type="molecule type" value="Genomic_DNA"/>
</dbReference>
<dbReference type="SUPFAM" id="SSF53448">
    <property type="entry name" value="Nucleotide-diphospho-sugar transferases"/>
    <property type="match status" value="1"/>
</dbReference>
<comment type="caution">
    <text evidence="1">The sequence shown here is derived from an EMBL/GenBank/DDBJ whole genome shotgun (WGS) entry which is preliminary data.</text>
</comment>
<dbReference type="Gene3D" id="3.90.550.10">
    <property type="entry name" value="Spore Coat Polysaccharide Biosynthesis Protein SpsA, Chain A"/>
    <property type="match status" value="1"/>
</dbReference>
<gene>
    <name evidence="1" type="ORF">JJ842_07855</name>
</gene>
<reference evidence="1" key="1">
    <citation type="journal article" date="2021" name="Front. Mar. Sci.">
        <title>Genomes of Diverse Isolates of Prochlorococcus High-Light-Adapted Clade II in the Western Pacific Ocean.</title>
        <authorList>
            <person name="Yan W."/>
            <person name="Feng X."/>
            <person name="Zhang W."/>
            <person name="Nawaz M.Z."/>
            <person name="Luo T."/>
            <person name="Zhang R."/>
            <person name="Jiao N."/>
        </authorList>
    </citation>
    <scope>NUCLEOTIDE SEQUENCE</scope>
    <source>
        <strain evidence="1">CUG1433</strain>
    </source>
</reference>
<dbReference type="InterPro" id="IPR029044">
    <property type="entry name" value="Nucleotide-diphossugar_trans"/>
</dbReference>
<dbReference type="Pfam" id="PF02348">
    <property type="entry name" value="CTP_transf_3"/>
    <property type="match status" value="1"/>
</dbReference>
<keyword evidence="1" id="KW-0808">Transferase</keyword>